<gene>
    <name evidence="1" type="ORF">RCZ15_24580</name>
    <name evidence="2" type="ORF">RCZ16_23090</name>
</gene>
<dbReference type="EMBL" id="BQKA01000058">
    <property type="protein sequence ID" value="GJM51485.1"/>
    <property type="molecule type" value="Genomic_DNA"/>
</dbReference>
<reference evidence="1 4" key="1">
    <citation type="submission" date="2021-11" db="EMBL/GenBank/DDBJ databases">
        <title>Draft genome sequence of Capnocytophaga sp. strain KC07075 isolated from cat oral cavity.</title>
        <authorList>
            <person name="Suzuki M."/>
            <person name="Imaoka K."/>
            <person name="Kimura M."/>
            <person name="Morikawa S."/>
            <person name="Maeda K."/>
        </authorList>
    </citation>
    <scope>NUCLEOTIDE SEQUENCE</scope>
    <source>
        <strain evidence="1">KC07075</strain>
        <strain evidence="2 4">KC07079</strain>
    </source>
</reference>
<dbReference type="GO" id="GO:0043448">
    <property type="term" value="P:alkane catabolic process"/>
    <property type="evidence" value="ECO:0007669"/>
    <property type="project" value="TreeGrafter"/>
</dbReference>
<accession>A0AAV5AZM0</accession>
<evidence type="ECO:0000313" key="2">
    <source>
        <dbReference type="EMBL" id="GJM53993.1"/>
    </source>
</evidence>
<evidence type="ECO:0008006" key="5">
    <source>
        <dbReference type="Google" id="ProtNLM"/>
    </source>
</evidence>
<dbReference type="PANTHER" id="PTHR39335">
    <property type="entry name" value="BLL4220 PROTEIN"/>
    <property type="match status" value="1"/>
</dbReference>
<comment type="caution">
    <text evidence="1">The sequence shown here is derived from an EMBL/GenBank/DDBJ whole genome shotgun (WGS) entry which is preliminary data.</text>
</comment>
<dbReference type="RefSeq" id="WP_264845111.1">
    <property type="nucleotide sequence ID" value="NZ_BPMA01000004.1"/>
</dbReference>
<evidence type="ECO:0000313" key="3">
    <source>
        <dbReference type="Proteomes" id="UP001207736"/>
    </source>
</evidence>
<protein>
    <recommendedName>
        <fullName evidence="5">Lipoprotein</fullName>
    </recommendedName>
</protein>
<evidence type="ECO:0000313" key="4">
    <source>
        <dbReference type="Proteomes" id="UP001208692"/>
    </source>
</evidence>
<dbReference type="PANTHER" id="PTHR39335:SF1">
    <property type="entry name" value="BLL4220 PROTEIN"/>
    <property type="match status" value="1"/>
</dbReference>
<dbReference type="InterPro" id="IPR005297">
    <property type="entry name" value="Lipoprotein_repeat"/>
</dbReference>
<dbReference type="Proteomes" id="UP001207736">
    <property type="component" value="Unassembled WGS sequence"/>
</dbReference>
<name>A0AAV5AZM0_9FLAO</name>
<dbReference type="AlphaFoldDB" id="A0AAV5AZM0"/>
<organism evidence="1 3">
    <name type="scientific">Capnocytophaga catalasegens</name>
    <dbReference type="NCBI Taxonomy" id="1004260"/>
    <lineage>
        <taxon>Bacteria</taxon>
        <taxon>Pseudomonadati</taxon>
        <taxon>Bacteroidota</taxon>
        <taxon>Flavobacteriia</taxon>
        <taxon>Flavobacteriales</taxon>
        <taxon>Flavobacteriaceae</taxon>
        <taxon>Capnocytophaga</taxon>
    </lineage>
</organism>
<evidence type="ECO:0000313" key="1">
    <source>
        <dbReference type="EMBL" id="GJM51485.1"/>
    </source>
</evidence>
<dbReference type="Pfam" id="PF03640">
    <property type="entry name" value="Lipoprotein_15"/>
    <property type="match status" value="3"/>
</dbReference>
<sequence length="294" mass="33053">MNLKLNVFTISILAMVTSCQKSEMTPDKMPKLQMKEKVVQVKKDDKLGKILTDASGRTLYVFTLDADGKNHCSGDCEKIWPIFFADNITSKTIGMGLDVKDFGSIQLTSGKKQTTYKGHPLYYFAPDGMKIEKPGETKGEGARDVWFVAKPDYTILLSNTQLIGADGKGYIIDKDRKYKEDKGITQYFTDAYGLTLYTFVQDKKNMNSFTKSDFSNNAIWPIYEQKDIIVPSTLDKSLFGTIDVYGKKQLTYKGWPLYYFGQDGKKQGATKGISVPQVGVWPVVIKDINQAPEK</sequence>
<dbReference type="PROSITE" id="PS51257">
    <property type="entry name" value="PROKAR_LIPOPROTEIN"/>
    <property type="match status" value="1"/>
</dbReference>
<dbReference type="EMBL" id="BQKB01000055">
    <property type="protein sequence ID" value="GJM53993.1"/>
    <property type="molecule type" value="Genomic_DNA"/>
</dbReference>
<dbReference type="Proteomes" id="UP001208692">
    <property type="component" value="Unassembled WGS sequence"/>
</dbReference>
<keyword evidence="4" id="KW-1185">Reference proteome</keyword>
<proteinExistence type="predicted"/>